<evidence type="ECO:0000256" key="9">
    <source>
        <dbReference type="SAM" id="MobiDB-lite"/>
    </source>
</evidence>
<dbReference type="GO" id="GO:0006508">
    <property type="term" value="P:proteolysis"/>
    <property type="evidence" value="ECO:0007669"/>
    <property type="project" value="UniProtKB-KW"/>
</dbReference>
<keyword evidence="3" id="KW-0479">Metal-binding</keyword>
<reference evidence="10" key="2">
    <citation type="submission" date="2021-04" db="EMBL/GenBank/DDBJ databases">
        <authorList>
            <person name="Gilroy R."/>
        </authorList>
    </citation>
    <scope>NUCLEOTIDE SEQUENCE</scope>
    <source>
        <strain evidence="10">CHK180-15479</strain>
    </source>
</reference>
<dbReference type="InterPro" id="IPR009045">
    <property type="entry name" value="Zn_M74/Hedgehog-like"/>
</dbReference>
<evidence type="ECO:0000256" key="5">
    <source>
        <dbReference type="ARBA" id="ARBA00022833"/>
    </source>
</evidence>
<sequence>MRRKKRNAVILIVCALALAALGVLGFFVLSMEKHDRFSPQKFPPQKQESRAAVPASSHSEATANQVIEIELEEEEEEINYLETNGIFELPVSGSSGYASVPVGLYGETDENGEILAVLAPGDGFRICREAGNWWLVEADGMRGWVMHRYCMVNLPDLLPSIVYRVDNAKASLLRSSGKAIPGLTGEVLYQAYGWNPRLEREEFIVPVLYEMAKKIGKAQQSAAEDGNTLIIYEAFRPYEVQRRIAASLEALMAADAEVLEGVNRGPWSEGWFVATRISNHQRGYAIDVSLGAVTGREESRSGSYVYSRITDAAEYEMPSPMHELSAAAVCFENPISSGDREAWKTAAPAQTMTPAASLLQRYCTEAGMSPLASEWWHFNDLDCRDALGEQAGTGQFFIDAVYSVPPEDF</sequence>
<comment type="catalytic activity">
    <reaction evidence="1">
        <text>D-alanyl-D-alanine + H2O = 2 D-alanine</text>
        <dbReference type="Rhea" id="RHEA:20661"/>
        <dbReference type="ChEBI" id="CHEBI:15377"/>
        <dbReference type="ChEBI" id="CHEBI:57416"/>
        <dbReference type="ChEBI" id="CHEBI:57822"/>
        <dbReference type="EC" id="3.4.13.22"/>
    </reaction>
</comment>
<dbReference type="AlphaFoldDB" id="A0A9D2SG60"/>
<dbReference type="GO" id="GO:0004180">
    <property type="term" value="F:carboxypeptidase activity"/>
    <property type="evidence" value="ECO:0007669"/>
    <property type="project" value="UniProtKB-KW"/>
</dbReference>
<evidence type="ECO:0000256" key="2">
    <source>
        <dbReference type="ARBA" id="ARBA00022670"/>
    </source>
</evidence>
<evidence type="ECO:0000256" key="8">
    <source>
        <dbReference type="ARBA" id="ARBA00023316"/>
    </source>
</evidence>
<dbReference type="SUPFAM" id="SSF55166">
    <property type="entry name" value="Hedgehog/DD-peptidase"/>
    <property type="match status" value="1"/>
</dbReference>
<keyword evidence="4" id="KW-0378">Hydrolase</keyword>
<keyword evidence="10" id="KW-0121">Carboxypeptidase</keyword>
<dbReference type="GO" id="GO:0071555">
    <property type="term" value="P:cell wall organization"/>
    <property type="evidence" value="ECO:0007669"/>
    <property type="project" value="UniProtKB-KW"/>
</dbReference>
<feature type="region of interest" description="Disordered" evidence="9">
    <location>
        <begin position="37"/>
        <end position="61"/>
    </location>
</feature>
<dbReference type="Gene3D" id="3.30.1380.10">
    <property type="match status" value="1"/>
</dbReference>
<proteinExistence type="predicted"/>
<keyword evidence="7" id="KW-0482">Metalloprotease</keyword>
<evidence type="ECO:0000256" key="7">
    <source>
        <dbReference type="ARBA" id="ARBA00023049"/>
    </source>
</evidence>
<evidence type="ECO:0000313" key="11">
    <source>
        <dbReference type="Proteomes" id="UP000823910"/>
    </source>
</evidence>
<protein>
    <submittedName>
        <fullName evidence="10">D-alanyl-D-alanine carboxypeptidase family protein</fullName>
    </submittedName>
</protein>
<dbReference type="GO" id="GO:0160237">
    <property type="term" value="F:D-Ala-D-Ala dipeptidase activity"/>
    <property type="evidence" value="ECO:0007669"/>
    <property type="project" value="UniProtKB-EC"/>
</dbReference>
<keyword evidence="5" id="KW-0862">Zinc</keyword>
<reference evidence="10" key="1">
    <citation type="journal article" date="2021" name="PeerJ">
        <title>Extensive microbial diversity within the chicken gut microbiome revealed by metagenomics and culture.</title>
        <authorList>
            <person name="Gilroy R."/>
            <person name="Ravi A."/>
            <person name="Getino M."/>
            <person name="Pursley I."/>
            <person name="Horton D.L."/>
            <person name="Alikhan N.F."/>
            <person name="Baker D."/>
            <person name="Gharbi K."/>
            <person name="Hall N."/>
            <person name="Watson M."/>
            <person name="Adriaenssens E.M."/>
            <person name="Foster-Nyarko E."/>
            <person name="Jarju S."/>
            <person name="Secka A."/>
            <person name="Antonio M."/>
            <person name="Oren A."/>
            <person name="Chaudhuri R.R."/>
            <person name="La Ragione R."/>
            <person name="Hildebrand F."/>
            <person name="Pallen M.J."/>
        </authorList>
    </citation>
    <scope>NUCLEOTIDE SEQUENCE</scope>
    <source>
        <strain evidence="10">CHK180-15479</strain>
    </source>
</reference>
<dbReference type="InterPro" id="IPR000755">
    <property type="entry name" value="A_A_dipeptidase"/>
</dbReference>
<dbReference type="Proteomes" id="UP000823910">
    <property type="component" value="Unassembled WGS sequence"/>
</dbReference>
<gene>
    <name evidence="10" type="ORF">H9704_02340</name>
</gene>
<evidence type="ECO:0000256" key="6">
    <source>
        <dbReference type="ARBA" id="ARBA00022997"/>
    </source>
</evidence>
<dbReference type="GO" id="GO:0008237">
    <property type="term" value="F:metallopeptidase activity"/>
    <property type="evidence" value="ECO:0007669"/>
    <property type="project" value="UniProtKB-KW"/>
</dbReference>
<evidence type="ECO:0000256" key="1">
    <source>
        <dbReference type="ARBA" id="ARBA00001362"/>
    </source>
</evidence>
<accession>A0A9D2SG60</accession>
<keyword evidence="8" id="KW-0961">Cell wall biogenesis/degradation</keyword>
<evidence type="ECO:0000256" key="3">
    <source>
        <dbReference type="ARBA" id="ARBA00022723"/>
    </source>
</evidence>
<evidence type="ECO:0000313" key="10">
    <source>
        <dbReference type="EMBL" id="HJC04985.1"/>
    </source>
</evidence>
<dbReference type="EMBL" id="DWWT01000008">
    <property type="protein sequence ID" value="HJC04985.1"/>
    <property type="molecule type" value="Genomic_DNA"/>
</dbReference>
<evidence type="ECO:0000256" key="4">
    <source>
        <dbReference type="ARBA" id="ARBA00022801"/>
    </source>
</evidence>
<dbReference type="PANTHER" id="PTHR43126">
    <property type="entry name" value="D-ALANYL-D-ALANINE DIPEPTIDASE"/>
    <property type="match status" value="1"/>
</dbReference>
<dbReference type="Gene3D" id="2.30.30.40">
    <property type="entry name" value="SH3 Domains"/>
    <property type="match status" value="1"/>
</dbReference>
<name>A0A9D2SG60_9FIRM</name>
<comment type="caution">
    <text evidence="10">The sequence shown here is derived from an EMBL/GenBank/DDBJ whole genome shotgun (WGS) entry which is preliminary data.</text>
</comment>
<keyword evidence="2" id="KW-0645">Protease</keyword>
<keyword evidence="6" id="KW-0224">Dipeptidase</keyword>
<organism evidence="10 11">
    <name type="scientific">Candidatus Enterocloster excrementipullorum</name>
    <dbReference type="NCBI Taxonomy" id="2838559"/>
    <lineage>
        <taxon>Bacteria</taxon>
        <taxon>Bacillati</taxon>
        <taxon>Bacillota</taxon>
        <taxon>Clostridia</taxon>
        <taxon>Lachnospirales</taxon>
        <taxon>Lachnospiraceae</taxon>
        <taxon>Enterocloster</taxon>
    </lineage>
</organism>
<dbReference type="GO" id="GO:0046872">
    <property type="term" value="F:metal ion binding"/>
    <property type="evidence" value="ECO:0007669"/>
    <property type="project" value="UniProtKB-KW"/>
</dbReference>